<evidence type="ECO:0000259" key="3">
    <source>
        <dbReference type="PROSITE" id="PS00028"/>
    </source>
</evidence>
<dbReference type="PROSITE" id="PS00028">
    <property type="entry name" value="ZINC_FINGER_C2H2_1"/>
    <property type="match status" value="1"/>
</dbReference>
<name>A0A4W5N6A0_9TELE</name>
<feature type="compositionally biased region" description="Basic and acidic residues" evidence="2">
    <location>
        <begin position="829"/>
        <end position="849"/>
    </location>
</feature>
<keyword evidence="1" id="KW-0175">Coiled coil</keyword>
<proteinExistence type="predicted"/>
<dbReference type="PANTHER" id="PTHR31434">
    <property type="entry name" value="S PHASE CYCLIN A-ASSOCIATED PROTEIN IN THE ENDOPLASMIC RETICULUM"/>
    <property type="match status" value="1"/>
</dbReference>
<sequence length="962" mass="107997">MSKDSRHDGRRRGAGQHRLGPRIGQGQGGDGRERSGSNSSGSSHGGGKSRNTPITVASKASFQRSNSHDKVRKIVAEEGRAARNLIAWSVPLENKEEEGKSKTHTNTHLRNLRINSGLHRNKKQNAGLDGKSTAGALLEKGAEKSPSKARQPRKVDLRARYWAFLFDNLRRAVDEIYVTCESDQSVVECKEVLMMLDNYVRDFKALIDWIQLQEKLEKTDAQNRPTSLAWEVRKMSPGRHVLPSPSSDRMVPSPSARRALNFGGPPPTLAVARLSHTGPSWAERVKSSQSLPVPSQANTCPVEKPGKKDSEGWETVQRGRPARPRSAIIVAKVSPVLAHISPKDDSNKENQQLPGRSFPLDKDKGHCEQPIPEEPVPLEETAGDLEKGNMEPPADSVQDLGQCVDAPCEDTSPLIPAPTPSLTQAEDHTPSATLSLPAPVPSLALPPSLDTAQMDGPSALGNKGAVGGASQGTATSAPGQAETPMATVKLERVLDPTELSTPQSMAEVLAKKEELADRLEKANEEAIASAIAEEEQLTREIQAENNDLETDNESDFSASIGSGGGLNMDWSDMLADYDAREPWRQSTSWGDIVEEEPSRPPGHGIHMHEKLSSPSRKRTIAESKKKHEEKQLKAQQLRDKLRDEKTHKLQKLLEREKEVRKWKEELLDQRRRMMEEKLLHAEFKRELQLQAIVKKAQEEEAKVNEIAFINTLEAQNKRHDVLAKLNEYEQRLNELQEERGRRQEEKQARDEAVQERKRALEAERQARVEELLIRRKEQDARIEQQKQEKERAREDAARERARDREERLAALSAAQQEAMEELQKKIQMKHDESSRRHMEQIEQRKEKAAELSSGRHANTDYAPKLTPYERKKQCSLCNVVITTEVHLYSHTKGKRHQQAVRDSSSIQGRELSDEEVEHLSLKKYIVDIVTDSTVSSESVKDGEERQKARKKAKKLRGRMNSR</sequence>
<dbReference type="Proteomes" id="UP000314982">
    <property type="component" value="Unassembled WGS sequence"/>
</dbReference>
<dbReference type="GeneTree" id="ENSGT00390000011159"/>
<feature type="region of interest" description="Disordered" evidence="2">
    <location>
        <begin position="829"/>
        <end position="864"/>
    </location>
</feature>
<dbReference type="InterPro" id="IPR036236">
    <property type="entry name" value="Znf_C2H2_sf"/>
</dbReference>
<organism evidence="4 5">
    <name type="scientific">Hucho hucho</name>
    <name type="common">huchen</name>
    <dbReference type="NCBI Taxonomy" id="62062"/>
    <lineage>
        <taxon>Eukaryota</taxon>
        <taxon>Metazoa</taxon>
        <taxon>Chordata</taxon>
        <taxon>Craniata</taxon>
        <taxon>Vertebrata</taxon>
        <taxon>Euteleostomi</taxon>
        <taxon>Actinopterygii</taxon>
        <taxon>Neopterygii</taxon>
        <taxon>Teleostei</taxon>
        <taxon>Protacanthopterygii</taxon>
        <taxon>Salmoniformes</taxon>
        <taxon>Salmonidae</taxon>
        <taxon>Salmoninae</taxon>
        <taxon>Hucho</taxon>
    </lineage>
</organism>
<feature type="region of interest" description="Disordered" evidence="2">
    <location>
        <begin position="779"/>
        <end position="807"/>
    </location>
</feature>
<evidence type="ECO:0000313" key="5">
    <source>
        <dbReference type="Proteomes" id="UP000314982"/>
    </source>
</evidence>
<accession>A0A4W5N6A0</accession>
<feature type="compositionally biased region" description="Basic and acidic residues" evidence="2">
    <location>
        <begin position="619"/>
        <end position="630"/>
    </location>
</feature>
<evidence type="ECO:0000256" key="1">
    <source>
        <dbReference type="SAM" id="Coils"/>
    </source>
</evidence>
<dbReference type="InterPro" id="IPR003604">
    <property type="entry name" value="Matrin/U1-like-C_Znf_C2H2"/>
</dbReference>
<evidence type="ECO:0000313" key="4">
    <source>
        <dbReference type="Ensembl" id="ENSHHUP00000046222.1"/>
    </source>
</evidence>
<reference evidence="4" key="2">
    <citation type="submission" date="2025-08" db="UniProtKB">
        <authorList>
            <consortium name="Ensembl"/>
        </authorList>
    </citation>
    <scope>IDENTIFICATION</scope>
</reference>
<feature type="region of interest" description="Disordered" evidence="2">
    <location>
        <begin position="280"/>
        <end position="327"/>
    </location>
</feature>
<dbReference type="Pfam" id="PF16501">
    <property type="entry name" value="SCAPER_N"/>
    <property type="match status" value="1"/>
</dbReference>
<feature type="compositionally biased region" description="Low complexity" evidence="2">
    <location>
        <begin position="430"/>
        <end position="449"/>
    </location>
</feature>
<dbReference type="InterPro" id="IPR013087">
    <property type="entry name" value="Znf_C2H2_type"/>
</dbReference>
<dbReference type="SUPFAM" id="SSF57667">
    <property type="entry name" value="beta-beta-alpha zinc fingers"/>
    <property type="match status" value="1"/>
</dbReference>
<reference evidence="5" key="1">
    <citation type="submission" date="2018-06" db="EMBL/GenBank/DDBJ databases">
        <title>Genome assembly of Danube salmon.</title>
        <authorList>
            <person name="Macqueen D.J."/>
            <person name="Gundappa M.K."/>
        </authorList>
    </citation>
    <scope>NUCLEOTIDE SEQUENCE [LARGE SCALE GENOMIC DNA]</scope>
</reference>
<feature type="compositionally biased region" description="Polar residues" evidence="2">
    <location>
        <begin position="287"/>
        <end position="299"/>
    </location>
</feature>
<dbReference type="Ensembl" id="ENSHHUT00000047927.1">
    <property type="protein sequence ID" value="ENSHHUP00000046222.1"/>
    <property type="gene ID" value="ENSHHUG00000028162.1"/>
</dbReference>
<evidence type="ECO:0000256" key="2">
    <source>
        <dbReference type="SAM" id="MobiDB-lite"/>
    </source>
</evidence>
<feature type="region of interest" description="Disordered" evidence="2">
    <location>
        <begin position="935"/>
        <end position="962"/>
    </location>
</feature>
<keyword evidence="5" id="KW-1185">Reference proteome</keyword>
<dbReference type="GO" id="GO:0008270">
    <property type="term" value="F:zinc ion binding"/>
    <property type="evidence" value="ECO:0007669"/>
    <property type="project" value="InterPro"/>
</dbReference>
<dbReference type="SMART" id="SM00451">
    <property type="entry name" value="ZnF_U1"/>
    <property type="match status" value="1"/>
</dbReference>
<feature type="domain" description="C2H2-type" evidence="3">
    <location>
        <begin position="874"/>
        <end position="896"/>
    </location>
</feature>
<feature type="region of interest" description="Disordered" evidence="2">
    <location>
        <begin position="339"/>
        <end position="485"/>
    </location>
</feature>
<reference evidence="4" key="3">
    <citation type="submission" date="2025-09" db="UniProtKB">
        <authorList>
            <consortium name="Ensembl"/>
        </authorList>
    </citation>
    <scope>IDENTIFICATION</scope>
</reference>
<dbReference type="Gene3D" id="3.30.160.60">
    <property type="entry name" value="Classic Zinc Finger"/>
    <property type="match status" value="1"/>
</dbReference>
<dbReference type="STRING" id="62062.ENSHHUP00000046222"/>
<dbReference type="GO" id="GO:0003676">
    <property type="term" value="F:nucleic acid binding"/>
    <property type="evidence" value="ECO:0007669"/>
    <property type="project" value="InterPro"/>
</dbReference>
<dbReference type="PANTHER" id="PTHR31434:SF2">
    <property type="entry name" value="S PHASE CYCLIN A-ASSOCIATED PROTEIN IN THE ENDOPLASMIC RETICULUM"/>
    <property type="match status" value="1"/>
</dbReference>
<feature type="region of interest" description="Disordered" evidence="2">
    <location>
        <begin position="891"/>
        <end position="911"/>
    </location>
</feature>
<dbReference type="InterPro" id="IPR032446">
    <property type="entry name" value="SCAPER_N"/>
</dbReference>
<feature type="region of interest" description="Disordered" evidence="2">
    <location>
        <begin position="1"/>
        <end position="53"/>
    </location>
</feature>
<feature type="compositionally biased region" description="Basic residues" evidence="2">
    <location>
        <begin position="947"/>
        <end position="962"/>
    </location>
</feature>
<protein>
    <submittedName>
        <fullName evidence="4">S-phase cyclin A-associated protein in the ER</fullName>
    </submittedName>
</protein>
<feature type="region of interest" description="Disordered" evidence="2">
    <location>
        <begin position="595"/>
        <end position="630"/>
    </location>
</feature>
<dbReference type="FunFam" id="3.30.160.60:FF:000680">
    <property type="entry name" value="S phase cyclin A-associated protein in the endoplasmic reticulum"/>
    <property type="match status" value="1"/>
</dbReference>
<feature type="coiled-coil region" evidence="1">
    <location>
        <begin position="505"/>
        <end position="554"/>
    </location>
</feature>
<dbReference type="AlphaFoldDB" id="A0A4W5N6A0"/>